<evidence type="ECO:0000259" key="3">
    <source>
        <dbReference type="Pfam" id="PF12728"/>
    </source>
</evidence>
<dbReference type="PATRIC" id="fig|446692.3.peg.2691"/>
<feature type="domain" description="Helix-turn-helix" evidence="3">
    <location>
        <begin position="14"/>
        <end position="61"/>
    </location>
</feature>
<reference evidence="5" key="1">
    <citation type="submission" date="2014-09" db="EMBL/GenBank/DDBJ databases">
        <authorList>
            <person name="Illeghems K.G."/>
        </authorList>
    </citation>
    <scope>NUCLEOTIDE SEQUENCE [LARGE SCALE GENOMIC DNA]</scope>
    <source>
        <strain evidence="5">108B</strain>
    </source>
</reference>
<keyword evidence="5" id="KW-1185">Reference proteome</keyword>
<keyword evidence="2" id="KW-0812">Transmembrane</keyword>
<proteinExistence type="predicted"/>
<dbReference type="GeneID" id="34783582"/>
<gene>
    <name evidence="4" type="ORF">ASN_2577</name>
</gene>
<dbReference type="RefSeq" id="WP_157765172.1">
    <property type="nucleotide sequence ID" value="NZ_LN606600.1"/>
</dbReference>
<feature type="transmembrane region" description="Helical" evidence="2">
    <location>
        <begin position="93"/>
        <end position="115"/>
    </location>
</feature>
<evidence type="ECO:0000256" key="2">
    <source>
        <dbReference type="SAM" id="Phobius"/>
    </source>
</evidence>
<accession>A0A0U5BB87</accession>
<dbReference type="Proteomes" id="UP000056109">
    <property type="component" value="Chromosome I"/>
</dbReference>
<organism evidence="4 5">
    <name type="scientific">Acetobacter senegalensis</name>
    <dbReference type="NCBI Taxonomy" id="446692"/>
    <lineage>
        <taxon>Bacteria</taxon>
        <taxon>Pseudomonadati</taxon>
        <taxon>Pseudomonadota</taxon>
        <taxon>Alphaproteobacteria</taxon>
        <taxon>Acetobacterales</taxon>
        <taxon>Acetobacteraceae</taxon>
        <taxon>Acetobacter</taxon>
    </lineage>
</organism>
<feature type="region of interest" description="Disordered" evidence="1">
    <location>
        <begin position="63"/>
        <end position="90"/>
    </location>
</feature>
<evidence type="ECO:0000313" key="4">
    <source>
        <dbReference type="EMBL" id="CEF41861.1"/>
    </source>
</evidence>
<sequence>MAQSPVTPKVLRYRDAATYLGISHGRLRNLVSEGRGPASVTYGKRDRAFPIAALDAFIDQRTTGYQPATPEPITVKRRPGRPRKTEQRSQKQMAHWTAVMMALFMTYLLWAYGFLGLATGFMTN</sequence>
<protein>
    <recommendedName>
        <fullName evidence="3">Helix-turn-helix domain-containing protein</fullName>
    </recommendedName>
</protein>
<dbReference type="Pfam" id="PF12728">
    <property type="entry name" value="HTH_17"/>
    <property type="match status" value="1"/>
</dbReference>
<evidence type="ECO:0000313" key="5">
    <source>
        <dbReference type="Proteomes" id="UP000056109"/>
    </source>
</evidence>
<keyword evidence="2" id="KW-0472">Membrane</keyword>
<evidence type="ECO:0000256" key="1">
    <source>
        <dbReference type="SAM" id="MobiDB-lite"/>
    </source>
</evidence>
<name>A0A0U5BB87_9PROT</name>
<keyword evidence="2" id="KW-1133">Transmembrane helix</keyword>
<dbReference type="EMBL" id="LN606600">
    <property type="protein sequence ID" value="CEF41861.1"/>
    <property type="molecule type" value="Genomic_DNA"/>
</dbReference>
<dbReference type="KEGG" id="asz:ASN_2577"/>
<dbReference type="AlphaFoldDB" id="A0A0U5BB87"/>
<dbReference type="InterPro" id="IPR041657">
    <property type="entry name" value="HTH_17"/>
</dbReference>